<keyword evidence="4" id="KW-0175">Coiled coil</keyword>
<proteinExistence type="predicted"/>
<feature type="DNA-binding region" description="HMG box" evidence="3">
    <location>
        <begin position="62"/>
        <end position="130"/>
    </location>
</feature>
<protein>
    <submittedName>
        <fullName evidence="7">Non-histone chromosomal protein 6</fullName>
    </submittedName>
</protein>
<evidence type="ECO:0000256" key="2">
    <source>
        <dbReference type="ARBA" id="ARBA00023242"/>
    </source>
</evidence>
<dbReference type="Proteomes" id="UP001479436">
    <property type="component" value="Unassembled WGS sequence"/>
</dbReference>
<evidence type="ECO:0000313" key="7">
    <source>
        <dbReference type="EMBL" id="KAK9687157.1"/>
    </source>
</evidence>
<evidence type="ECO:0000256" key="3">
    <source>
        <dbReference type="PROSITE-ProRule" id="PRU00267"/>
    </source>
</evidence>
<comment type="caution">
    <text evidence="7">The sequence shown here is derived from an EMBL/GenBank/DDBJ whole genome shotgun (WGS) entry which is preliminary data.</text>
</comment>
<dbReference type="PANTHER" id="PTHR46040">
    <property type="entry name" value="HIGH MOBILITY GROUP PROTEIN 2"/>
    <property type="match status" value="1"/>
</dbReference>
<sequence length="221" mass="25091">MKDNKKIVTKDTAQLSLSDVAIINENIASIALSMSRIAEIYKTSFDTSSLLLTKKAKDPNAPKKPNTPYLLFCQEQREQIKSDNPDISPQEVTKELGAAWGHITPNRKEQYAQRYQAEMKKYNTNMEAYRQKLDSANGELVIEPLAEPEVEAEDALDTPEIEEPSDTPESVTKSKDKRKRRETIENSDVTPKSNRSRESLEPESTTKSGKKKKKEKKNHTH</sequence>
<name>A0ABR2VNU0_9FUNG</name>
<dbReference type="Pfam" id="PF00505">
    <property type="entry name" value="HMG_box"/>
    <property type="match status" value="1"/>
</dbReference>
<evidence type="ECO:0000256" key="4">
    <source>
        <dbReference type="SAM" id="Coils"/>
    </source>
</evidence>
<feature type="coiled-coil region" evidence="4">
    <location>
        <begin position="112"/>
        <end position="139"/>
    </location>
</feature>
<organism evidence="7 8">
    <name type="scientific">Basidiobolus ranarum</name>
    <dbReference type="NCBI Taxonomy" id="34480"/>
    <lineage>
        <taxon>Eukaryota</taxon>
        <taxon>Fungi</taxon>
        <taxon>Fungi incertae sedis</taxon>
        <taxon>Zoopagomycota</taxon>
        <taxon>Entomophthoromycotina</taxon>
        <taxon>Basidiobolomycetes</taxon>
        <taxon>Basidiobolales</taxon>
        <taxon>Basidiobolaceae</taxon>
        <taxon>Basidiobolus</taxon>
    </lineage>
</organism>
<evidence type="ECO:0000256" key="5">
    <source>
        <dbReference type="SAM" id="MobiDB-lite"/>
    </source>
</evidence>
<feature type="domain" description="HMG box" evidence="6">
    <location>
        <begin position="62"/>
        <end position="130"/>
    </location>
</feature>
<evidence type="ECO:0000313" key="8">
    <source>
        <dbReference type="Proteomes" id="UP001479436"/>
    </source>
</evidence>
<dbReference type="EMBL" id="JASJQH010008705">
    <property type="protein sequence ID" value="KAK9687157.1"/>
    <property type="molecule type" value="Genomic_DNA"/>
</dbReference>
<dbReference type="PRINTS" id="PR00886">
    <property type="entry name" value="HIGHMOBLTY12"/>
</dbReference>
<reference evidence="7 8" key="1">
    <citation type="submission" date="2023-04" db="EMBL/GenBank/DDBJ databases">
        <title>Genome of Basidiobolus ranarum AG-B5.</title>
        <authorList>
            <person name="Stajich J.E."/>
            <person name="Carter-House D."/>
            <person name="Gryganskyi A."/>
        </authorList>
    </citation>
    <scope>NUCLEOTIDE SEQUENCE [LARGE SCALE GENOMIC DNA]</scope>
    <source>
        <strain evidence="7 8">AG-B5</strain>
    </source>
</reference>
<keyword evidence="2 3" id="KW-0539">Nucleus</keyword>
<dbReference type="SMART" id="SM00398">
    <property type="entry name" value="HMG"/>
    <property type="match status" value="1"/>
</dbReference>
<gene>
    <name evidence="7" type="primary">NHP6_5</name>
    <name evidence="7" type="ORF">K7432_014891</name>
</gene>
<evidence type="ECO:0000256" key="1">
    <source>
        <dbReference type="ARBA" id="ARBA00023125"/>
    </source>
</evidence>
<dbReference type="InterPro" id="IPR051965">
    <property type="entry name" value="ChromReg_NeuronalGeneExpr"/>
</dbReference>
<dbReference type="PROSITE" id="PS50118">
    <property type="entry name" value="HMG_BOX_2"/>
    <property type="match status" value="1"/>
</dbReference>
<dbReference type="PANTHER" id="PTHR46040:SF3">
    <property type="entry name" value="HIGH MOBILITY GROUP PROTEIN 2"/>
    <property type="match status" value="1"/>
</dbReference>
<keyword evidence="1 3" id="KW-0238">DNA-binding</keyword>
<feature type="region of interest" description="Disordered" evidence="5">
    <location>
        <begin position="147"/>
        <end position="221"/>
    </location>
</feature>
<feature type="compositionally biased region" description="Acidic residues" evidence="5">
    <location>
        <begin position="147"/>
        <end position="166"/>
    </location>
</feature>
<dbReference type="SUPFAM" id="SSF47095">
    <property type="entry name" value="HMG-box"/>
    <property type="match status" value="1"/>
</dbReference>
<keyword evidence="8" id="KW-1185">Reference proteome</keyword>
<evidence type="ECO:0000259" key="6">
    <source>
        <dbReference type="PROSITE" id="PS50118"/>
    </source>
</evidence>
<dbReference type="InterPro" id="IPR036910">
    <property type="entry name" value="HMG_box_dom_sf"/>
</dbReference>
<dbReference type="Gene3D" id="1.10.30.10">
    <property type="entry name" value="High mobility group box domain"/>
    <property type="match status" value="1"/>
</dbReference>
<accession>A0ABR2VNU0</accession>
<dbReference type="InterPro" id="IPR009071">
    <property type="entry name" value="HMG_box_dom"/>
</dbReference>
<feature type="compositionally biased region" description="Basic residues" evidence="5">
    <location>
        <begin position="208"/>
        <end position="221"/>
    </location>
</feature>